<dbReference type="Proteomes" id="UP000481583">
    <property type="component" value="Unassembled WGS sequence"/>
</dbReference>
<dbReference type="CDD" id="cd06662">
    <property type="entry name" value="SURF1"/>
    <property type="match status" value="1"/>
</dbReference>
<reference evidence="7 8" key="1">
    <citation type="submission" date="2020-02" db="EMBL/GenBank/DDBJ databases">
        <title>Whole-genome analyses of novel actinobacteria.</title>
        <authorList>
            <person name="Sahin N."/>
        </authorList>
    </citation>
    <scope>NUCLEOTIDE SEQUENCE [LARGE SCALE GENOMIC DNA]</scope>
    <source>
        <strain evidence="7 8">A7024</strain>
    </source>
</reference>
<organism evidence="7 8">
    <name type="scientific">Streptomyces coryli</name>
    <dbReference type="NCBI Taxonomy" id="1128680"/>
    <lineage>
        <taxon>Bacteria</taxon>
        <taxon>Bacillati</taxon>
        <taxon>Actinomycetota</taxon>
        <taxon>Actinomycetes</taxon>
        <taxon>Kitasatosporales</taxon>
        <taxon>Streptomycetaceae</taxon>
        <taxon>Streptomyces</taxon>
    </lineage>
</organism>
<keyword evidence="8" id="KW-1185">Reference proteome</keyword>
<keyword evidence="4 6" id="KW-1133">Transmembrane helix</keyword>
<dbReference type="PROSITE" id="PS50895">
    <property type="entry name" value="SURF1"/>
    <property type="match status" value="1"/>
</dbReference>
<dbReference type="RefSeq" id="WP_165235123.1">
    <property type="nucleotide sequence ID" value="NZ_JAAKZV010000029.1"/>
</dbReference>
<evidence type="ECO:0000256" key="1">
    <source>
        <dbReference type="ARBA" id="ARBA00004370"/>
    </source>
</evidence>
<evidence type="ECO:0000313" key="7">
    <source>
        <dbReference type="EMBL" id="NGN64218.1"/>
    </source>
</evidence>
<name>A0A6G4TYL9_9ACTN</name>
<dbReference type="GO" id="GO:0005886">
    <property type="term" value="C:plasma membrane"/>
    <property type="evidence" value="ECO:0007669"/>
    <property type="project" value="UniProtKB-SubCell"/>
</dbReference>
<keyword evidence="5 6" id="KW-0472">Membrane</keyword>
<comment type="subcellular location">
    <subcellularLocation>
        <location evidence="6">Cell membrane</location>
        <topology evidence="6">Multi-pass membrane protein</topology>
    </subcellularLocation>
    <subcellularLocation>
        <location evidence="1">Membrane</location>
    </subcellularLocation>
</comment>
<evidence type="ECO:0000256" key="5">
    <source>
        <dbReference type="ARBA" id="ARBA00023136"/>
    </source>
</evidence>
<dbReference type="PANTHER" id="PTHR23427">
    <property type="entry name" value="SURFEIT LOCUS PROTEIN"/>
    <property type="match status" value="1"/>
</dbReference>
<keyword evidence="3 6" id="KW-0812">Transmembrane</keyword>
<proteinExistence type="inferred from homology"/>
<protein>
    <recommendedName>
        <fullName evidence="6">SURF1-like protein</fullName>
    </recommendedName>
</protein>
<comment type="similarity">
    <text evidence="2 6">Belongs to the SURF1 family.</text>
</comment>
<dbReference type="PANTHER" id="PTHR23427:SF2">
    <property type="entry name" value="SURFEIT LOCUS PROTEIN 1"/>
    <property type="match status" value="1"/>
</dbReference>
<feature type="transmembrane region" description="Helical" evidence="6">
    <location>
        <begin position="220"/>
        <end position="240"/>
    </location>
</feature>
<comment type="caution">
    <text evidence="6">Lacks conserved residue(s) required for the propagation of feature annotation.</text>
</comment>
<evidence type="ECO:0000256" key="3">
    <source>
        <dbReference type="ARBA" id="ARBA00022692"/>
    </source>
</evidence>
<dbReference type="InterPro" id="IPR045214">
    <property type="entry name" value="Surf1/Surf4"/>
</dbReference>
<gene>
    <name evidence="7" type="ORF">G5C51_09920</name>
</gene>
<evidence type="ECO:0000256" key="4">
    <source>
        <dbReference type="ARBA" id="ARBA00022989"/>
    </source>
</evidence>
<keyword evidence="6" id="KW-1003">Cell membrane</keyword>
<evidence type="ECO:0000256" key="2">
    <source>
        <dbReference type="ARBA" id="ARBA00007165"/>
    </source>
</evidence>
<dbReference type="InterPro" id="IPR002994">
    <property type="entry name" value="Surf1/Shy1"/>
</dbReference>
<evidence type="ECO:0000313" key="8">
    <source>
        <dbReference type="Proteomes" id="UP000481583"/>
    </source>
</evidence>
<accession>A0A6G4TYL9</accession>
<evidence type="ECO:0000256" key="6">
    <source>
        <dbReference type="RuleBase" id="RU363076"/>
    </source>
</evidence>
<dbReference type="EMBL" id="JAAKZV010000029">
    <property type="protein sequence ID" value="NGN64218.1"/>
    <property type="molecule type" value="Genomic_DNA"/>
</dbReference>
<comment type="caution">
    <text evidence="7">The sequence shown here is derived from an EMBL/GenBank/DDBJ whole genome shotgun (WGS) entry which is preliminary data.</text>
</comment>
<sequence>MYRFLLTRQWVSLTLFAVLLIPAMIELGFWQLHRHEARVERNDLVAQNLEGTPVPVAELTSPGHEIPKDDTWRTVTAKGRYDTAHEVVVRQRTSSDGKQGYFVVTPLRLDDGRFVLVNRGWVTAGQDLTKFPTVPKPPAGEVTVTGRLLADETTAASSIKDRKGLPGRQVMLINGDKLSKELPGKILGGYVQLTKTAPAPGGKQPERVAPPDHSSIGPHLAYAIQWWVFAAGVPFGWWVLVRRERRERAAAATDTAPDVAASEPVTAN</sequence>
<dbReference type="Pfam" id="PF02104">
    <property type="entry name" value="SURF1"/>
    <property type="match status" value="1"/>
</dbReference>
<dbReference type="AlphaFoldDB" id="A0A6G4TYL9"/>